<feature type="transmembrane region" description="Helical" evidence="7">
    <location>
        <begin position="62"/>
        <end position="82"/>
    </location>
</feature>
<feature type="transmembrane region" description="Helical" evidence="7">
    <location>
        <begin position="21"/>
        <end position="42"/>
    </location>
</feature>
<evidence type="ECO:0000313" key="9">
    <source>
        <dbReference type="Proteomes" id="UP000694389"/>
    </source>
</evidence>
<evidence type="ECO:0000256" key="7">
    <source>
        <dbReference type="RuleBase" id="RU361218"/>
    </source>
</evidence>
<evidence type="ECO:0000256" key="3">
    <source>
        <dbReference type="ARBA" id="ARBA00022692"/>
    </source>
</evidence>
<proteinExistence type="inferred from homology"/>
<evidence type="ECO:0000256" key="2">
    <source>
        <dbReference type="ARBA" id="ARBA00006840"/>
    </source>
</evidence>
<accession>A0A8P4KEI0</accession>
<evidence type="ECO:0000256" key="4">
    <source>
        <dbReference type="ARBA" id="ARBA00022989"/>
    </source>
</evidence>
<dbReference type="PANTHER" id="PTHR19282">
    <property type="entry name" value="TETRASPANIN"/>
    <property type="match status" value="1"/>
</dbReference>
<dbReference type="InterPro" id="IPR008952">
    <property type="entry name" value="Tetraspanin_EC2_sf"/>
</dbReference>
<dbReference type="PRINTS" id="PR00259">
    <property type="entry name" value="TMFOUR"/>
</dbReference>
<dbReference type="Gene3D" id="1.10.1450.10">
    <property type="entry name" value="Tetraspanin"/>
    <property type="match status" value="1"/>
</dbReference>
<evidence type="ECO:0000256" key="1">
    <source>
        <dbReference type="ARBA" id="ARBA00004141"/>
    </source>
</evidence>
<evidence type="ECO:0000313" key="8">
    <source>
        <dbReference type="Ensembl" id="ENSDLAP00005074808.1"/>
    </source>
</evidence>
<dbReference type="AlphaFoldDB" id="A0A8P4KEI0"/>
<keyword evidence="3 7" id="KW-0812">Transmembrane</keyword>
<dbReference type="Pfam" id="PF00335">
    <property type="entry name" value="Tetraspanin"/>
    <property type="match status" value="1"/>
</dbReference>
<dbReference type="PIRSF" id="PIRSF002419">
    <property type="entry name" value="Tetraspanin"/>
    <property type="match status" value="1"/>
</dbReference>
<keyword evidence="5 7" id="KW-0472">Membrane</keyword>
<keyword evidence="4 7" id="KW-1133">Transmembrane helix</keyword>
<comment type="subcellular location">
    <subcellularLocation>
        <location evidence="1 7">Membrane</location>
        <topology evidence="1 7">Multi-pass membrane protein</topology>
    </subcellularLocation>
</comment>
<feature type="transmembrane region" description="Helical" evidence="7">
    <location>
        <begin position="211"/>
        <end position="236"/>
    </location>
</feature>
<dbReference type="InterPro" id="IPR018499">
    <property type="entry name" value="Tetraspanin/Peripherin"/>
</dbReference>
<keyword evidence="9" id="KW-1185">Reference proteome</keyword>
<dbReference type="GeneTree" id="ENSGT00940000161376"/>
<dbReference type="Ensembl" id="ENSDLAT00005074168.1">
    <property type="protein sequence ID" value="ENSDLAP00005074808.1"/>
    <property type="gene ID" value="ENSDLAG00005034249.1"/>
</dbReference>
<organism evidence="8 9">
    <name type="scientific">Dicentrarchus labrax</name>
    <name type="common">European seabass</name>
    <name type="synonym">Morone labrax</name>
    <dbReference type="NCBI Taxonomy" id="13489"/>
    <lineage>
        <taxon>Eukaryota</taxon>
        <taxon>Metazoa</taxon>
        <taxon>Chordata</taxon>
        <taxon>Craniata</taxon>
        <taxon>Vertebrata</taxon>
        <taxon>Euteleostomi</taxon>
        <taxon>Actinopterygii</taxon>
        <taxon>Neopterygii</taxon>
        <taxon>Teleostei</taxon>
        <taxon>Neoteleostei</taxon>
        <taxon>Acanthomorphata</taxon>
        <taxon>Eupercaria</taxon>
        <taxon>Moronidae</taxon>
        <taxon>Dicentrarchus</taxon>
    </lineage>
</organism>
<protein>
    <recommendedName>
        <fullName evidence="7">Tetraspanin</fullName>
    </recommendedName>
</protein>
<reference evidence="8" key="1">
    <citation type="submission" date="2025-08" db="UniProtKB">
        <authorList>
            <consortium name="Ensembl"/>
        </authorList>
    </citation>
    <scope>IDENTIFICATION</scope>
</reference>
<feature type="disulfide bond" evidence="6">
    <location>
        <begin position="154"/>
        <end position="170"/>
    </location>
</feature>
<dbReference type="InterPro" id="IPR000301">
    <property type="entry name" value="Tetraspanin_animals"/>
</dbReference>
<reference evidence="8" key="2">
    <citation type="submission" date="2025-09" db="UniProtKB">
        <authorList>
            <consortium name="Ensembl"/>
        </authorList>
    </citation>
    <scope>IDENTIFICATION</scope>
</reference>
<dbReference type="GO" id="GO:0005886">
    <property type="term" value="C:plasma membrane"/>
    <property type="evidence" value="ECO:0007669"/>
    <property type="project" value="TreeGrafter"/>
</dbReference>
<keyword evidence="6" id="KW-1015">Disulfide bond</keyword>
<dbReference type="SUPFAM" id="SSF48652">
    <property type="entry name" value="Tetraspanin"/>
    <property type="match status" value="1"/>
</dbReference>
<gene>
    <name evidence="8" type="primary">LOC127374602</name>
</gene>
<comment type="similarity">
    <text evidence="2 7">Belongs to the tetraspanin (TM4SF) family.</text>
</comment>
<name>A0A8P4KEI0_DICLA</name>
<dbReference type="Proteomes" id="UP000694389">
    <property type="component" value="Unassembled WGS sequence"/>
</dbReference>
<evidence type="ECO:0000256" key="5">
    <source>
        <dbReference type="ARBA" id="ARBA00023136"/>
    </source>
</evidence>
<sequence length="276" mass="30833">MDFYHGEVMWHFLCAFNLLNLMKVCFCLFQIIGGAIIVLALLCQSLTNIDGGDGLEGRTTGLIVLYVVGGITMVIAILGAYGAHKESKVCLIVFLVCMVIGSLLMLRAGIPSAIFRPQLEGVLEQRFRQVLPLDKASDEVKNVADALQTKMHCCGLFSYTDWEDEIPSSCLCNQEEEMEGLCQSIGYMRLLQLGPQRSVYTKPCFPIMMQYFLLIADIVLGVVFTLAILALLGMTLSSIMIHQMRYPERPTLLMHVPAIFTTPPPKYQELHNPPEY</sequence>
<feature type="transmembrane region" description="Helical" evidence="7">
    <location>
        <begin position="89"/>
        <end position="110"/>
    </location>
</feature>
<dbReference type="PANTHER" id="PTHR19282:SF544">
    <property type="entry name" value="TETRASPANIN"/>
    <property type="match status" value="1"/>
</dbReference>
<evidence type="ECO:0000256" key="6">
    <source>
        <dbReference type="PIRSR" id="PIRSR002419-1"/>
    </source>
</evidence>